<gene>
    <name evidence="2" type="ORF">ACFFTP_22025</name>
</gene>
<sequence>MNGSAEEPEFLLLNYVTITRDPRTQLVLAIGGDQRAAGILQTTGGFTRHPGPSIHYHRQPVAMPVERQRLGATAASHALLVAGYSVYLAPDLNVLATPDGDREAAFRYLAQLAELANGTVEPHLLAGVMAEITAPETGILPRLREVLVAVWTTWADQLRDQDHDATPAQRLSDITQVLAGARGPAYPGGPRPLTGRIPPAHPVPHAHGEDVTAPPPVTTARSSLPRSTP</sequence>
<proteinExistence type="predicted"/>
<evidence type="ECO:0000313" key="2">
    <source>
        <dbReference type="EMBL" id="MFB9556857.1"/>
    </source>
</evidence>
<dbReference type="RefSeq" id="WP_345484697.1">
    <property type="nucleotide sequence ID" value="NZ_BAAAWU010000001.1"/>
</dbReference>
<protein>
    <submittedName>
        <fullName evidence="2">Uncharacterized protein</fullName>
    </submittedName>
</protein>
<feature type="compositionally biased region" description="Polar residues" evidence="1">
    <location>
        <begin position="219"/>
        <end position="229"/>
    </location>
</feature>
<keyword evidence="3" id="KW-1185">Reference proteome</keyword>
<organism evidence="2 3">
    <name type="scientific">Streptomyces roseoviridis</name>
    <dbReference type="NCBI Taxonomy" id="67361"/>
    <lineage>
        <taxon>Bacteria</taxon>
        <taxon>Bacillati</taxon>
        <taxon>Actinomycetota</taxon>
        <taxon>Actinomycetes</taxon>
        <taxon>Kitasatosporales</taxon>
        <taxon>Streptomycetaceae</taxon>
        <taxon>Streptomyces</taxon>
    </lineage>
</organism>
<evidence type="ECO:0000313" key="3">
    <source>
        <dbReference type="Proteomes" id="UP001589716"/>
    </source>
</evidence>
<evidence type="ECO:0000256" key="1">
    <source>
        <dbReference type="SAM" id="MobiDB-lite"/>
    </source>
</evidence>
<comment type="caution">
    <text evidence="2">The sequence shown here is derived from an EMBL/GenBank/DDBJ whole genome shotgun (WGS) entry which is preliminary data.</text>
</comment>
<accession>A0ABV5QTK2</accession>
<dbReference type="EMBL" id="JBHMCT010000013">
    <property type="protein sequence ID" value="MFB9556857.1"/>
    <property type="molecule type" value="Genomic_DNA"/>
</dbReference>
<reference evidence="2 3" key="1">
    <citation type="submission" date="2024-09" db="EMBL/GenBank/DDBJ databases">
        <authorList>
            <person name="Sun Q."/>
            <person name="Mori K."/>
        </authorList>
    </citation>
    <scope>NUCLEOTIDE SEQUENCE [LARGE SCALE GENOMIC DNA]</scope>
    <source>
        <strain evidence="2 3">JCM 4414</strain>
    </source>
</reference>
<feature type="region of interest" description="Disordered" evidence="1">
    <location>
        <begin position="185"/>
        <end position="229"/>
    </location>
</feature>
<name>A0ABV5QTK2_9ACTN</name>
<dbReference type="Proteomes" id="UP001589716">
    <property type="component" value="Unassembled WGS sequence"/>
</dbReference>